<keyword evidence="6 10" id="KW-0999">Mitochondrion inner membrane</keyword>
<dbReference type="PIRSF" id="PIRSF005514">
    <property type="entry name" value="ATPase_F0_D_mt"/>
    <property type="match status" value="1"/>
</dbReference>
<keyword evidence="5 10" id="KW-0375">Hydrogen ion transport</keyword>
<organism evidence="13 14">
    <name type="scientific">Ramazzottius varieornatus</name>
    <name type="common">Water bear</name>
    <name type="synonym">Tardigrade</name>
    <dbReference type="NCBI Taxonomy" id="947166"/>
    <lineage>
        <taxon>Eukaryota</taxon>
        <taxon>Metazoa</taxon>
        <taxon>Ecdysozoa</taxon>
        <taxon>Tardigrada</taxon>
        <taxon>Eutardigrada</taxon>
        <taxon>Parachela</taxon>
        <taxon>Hypsibioidea</taxon>
        <taxon>Ramazzottiidae</taxon>
        <taxon>Ramazzottius</taxon>
    </lineage>
</organism>
<dbReference type="AlphaFoldDB" id="A0A1D1W7I6"/>
<evidence type="ECO:0000313" key="14">
    <source>
        <dbReference type="Proteomes" id="UP000186922"/>
    </source>
</evidence>
<sequence>MSSRRVTKSAIDWAAFAARVPEDQQISLKAFKTRHDAYLSKAMSYPENPPKIDWETYKKKIPVPGLVDQFQKQMASVKVSYPKDTLTSQIDQQEQEALASTKRFIQESNQRIEKLRTEAKQWEDMLPLHKMTMEEFILEFPENAHGFDQKRYQTLHPHDYDPKAGIIPGEKGSGAWNIGGPDRHLEDKNAH</sequence>
<dbReference type="SUPFAM" id="SSF161065">
    <property type="entry name" value="ATP synthase D chain-like"/>
    <property type="match status" value="1"/>
</dbReference>
<evidence type="ECO:0000256" key="9">
    <source>
        <dbReference type="ARBA" id="ARBA00023136"/>
    </source>
</evidence>
<comment type="similarity">
    <text evidence="2 10">Belongs to the ATPase d subunit family.</text>
</comment>
<dbReference type="Gene3D" id="6.10.280.70">
    <property type="match status" value="1"/>
</dbReference>
<dbReference type="Proteomes" id="UP000186922">
    <property type="component" value="Unassembled WGS sequence"/>
</dbReference>
<evidence type="ECO:0000313" key="13">
    <source>
        <dbReference type="EMBL" id="GAV08873.1"/>
    </source>
</evidence>
<dbReference type="GO" id="GO:0005743">
    <property type="term" value="C:mitochondrial inner membrane"/>
    <property type="evidence" value="ECO:0007669"/>
    <property type="project" value="UniProtKB-SubCell"/>
</dbReference>
<keyword evidence="8 10" id="KW-0496">Mitochondrion</keyword>
<accession>A0A1D1W7I6</accession>
<gene>
    <name evidence="13" type="primary">RvY_18501-1</name>
    <name evidence="13" type="synonym">RvY_18501.1</name>
    <name evidence="13" type="ORF">RvY_18501</name>
</gene>
<evidence type="ECO:0000256" key="3">
    <source>
        <dbReference type="ARBA" id="ARBA00022448"/>
    </source>
</evidence>
<evidence type="ECO:0000256" key="1">
    <source>
        <dbReference type="ARBA" id="ARBA00004273"/>
    </source>
</evidence>
<reference evidence="13 14" key="1">
    <citation type="journal article" date="2016" name="Nat. Commun.">
        <title>Extremotolerant tardigrade genome and improved radiotolerance of human cultured cells by tardigrade-unique protein.</title>
        <authorList>
            <person name="Hashimoto T."/>
            <person name="Horikawa D.D."/>
            <person name="Saito Y."/>
            <person name="Kuwahara H."/>
            <person name="Kozuka-Hata H."/>
            <person name="Shin-I T."/>
            <person name="Minakuchi Y."/>
            <person name="Ohishi K."/>
            <person name="Motoyama A."/>
            <person name="Aizu T."/>
            <person name="Enomoto A."/>
            <person name="Kondo K."/>
            <person name="Tanaka S."/>
            <person name="Hara Y."/>
            <person name="Koshikawa S."/>
            <person name="Sagara H."/>
            <person name="Miura T."/>
            <person name="Yokobori S."/>
            <person name="Miyagawa K."/>
            <person name="Suzuki Y."/>
            <person name="Kubo T."/>
            <person name="Oyama M."/>
            <person name="Kohara Y."/>
            <person name="Fujiyama A."/>
            <person name="Arakawa K."/>
            <person name="Katayama T."/>
            <person name="Toyoda A."/>
            <person name="Kunieda T."/>
        </authorList>
    </citation>
    <scope>NUCLEOTIDE SEQUENCE [LARGE SCALE GENOMIC DNA]</scope>
    <source>
        <strain evidence="13 14">YOKOZUNA-1</strain>
    </source>
</reference>
<dbReference type="EMBL" id="BDGG01000019">
    <property type="protein sequence ID" value="GAV08873.1"/>
    <property type="molecule type" value="Genomic_DNA"/>
</dbReference>
<dbReference type="Pfam" id="PF05873">
    <property type="entry name" value="Mt_ATP-synt_D"/>
    <property type="match status" value="1"/>
</dbReference>
<dbReference type="OrthoDB" id="35799at2759"/>
<evidence type="ECO:0000256" key="12">
    <source>
        <dbReference type="SAM" id="MobiDB-lite"/>
    </source>
</evidence>
<comment type="subcellular location">
    <subcellularLocation>
        <location evidence="1 10">Mitochondrion inner membrane</location>
    </subcellularLocation>
</comment>
<feature type="coiled-coil region" evidence="11">
    <location>
        <begin position="98"/>
        <end position="125"/>
    </location>
</feature>
<dbReference type="PANTHER" id="PTHR12700">
    <property type="entry name" value="ATP SYNTHASE SUBUNIT D, MITOCHONDRIAL"/>
    <property type="match status" value="1"/>
</dbReference>
<comment type="caution">
    <text evidence="13">The sequence shown here is derived from an EMBL/GenBank/DDBJ whole genome shotgun (WGS) entry which is preliminary data.</text>
</comment>
<proteinExistence type="inferred from homology"/>
<keyword evidence="9 10" id="KW-0472">Membrane</keyword>
<keyword evidence="7 10" id="KW-0406">Ion transport</keyword>
<evidence type="ECO:0000256" key="4">
    <source>
        <dbReference type="ARBA" id="ARBA00022547"/>
    </source>
</evidence>
<dbReference type="GO" id="GO:0045259">
    <property type="term" value="C:proton-transporting ATP synthase complex"/>
    <property type="evidence" value="ECO:0007669"/>
    <property type="project" value="UniProtKB-KW"/>
</dbReference>
<dbReference type="InterPro" id="IPR008689">
    <property type="entry name" value="ATP_synth_F0_dsu_mt"/>
</dbReference>
<dbReference type="STRING" id="947166.A0A1D1W7I6"/>
<keyword evidence="4" id="KW-0138">CF(0)</keyword>
<evidence type="ECO:0000256" key="7">
    <source>
        <dbReference type="ARBA" id="ARBA00023065"/>
    </source>
</evidence>
<evidence type="ECO:0000256" key="6">
    <source>
        <dbReference type="ARBA" id="ARBA00022792"/>
    </source>
</evidence>
<name>A0A1D1W7I6_RAMVA</name>
<evidence type="ECO:0000256" key="11">
    <source>
        <dbReference type="SAM" id="Coils"/>
    </source>
</evidence>
<dbReference type="GO" id="GO:0015986">
    <property type="term" value="P:proton motive force-driven ATP synthesis"/>
    <property type="evidence" value="ECO:0007669"/>
    <property type="project" value="UniProtKB-UniRule"/>
</dbReference>
<feature type="compositionally biased region" description="Basic and acidic residues" evidence="12">
    <location>
        <begin position="181"/>
        <end position="191"/>
    </location>
</feature>
<keyword evidence="3 10" id="KW-0813">Transport</keyword>
<keyword evidence="14" id="KW-1185">Reference proteome</keyword>
<evidence type="ECO:0000256" key="10">
    <source>
        <dbReference type="PIRNR" id="PIRNR005514"/>
    </source>
</evidence>
<dbReference type="InterPro" id="IPR036228">
    <property type="entry name" value="ATP_synth_F0_dsu_sf_mt"/>
</dbReference>
<evidence type="ECO:0000256" key="8">
    <source>
        <dbReference type="ARBA" id="ARBA00023128"/>
    </source>
</evidence>
<feature type="region of interest" description="Disordered" evidence="12">
    <location>
        <begin position="171"/>
        <end position="191"/>
    </location>
</feature>
<evidence type="ECO:0000256" key="5">
    <source>
        <dbReference type="ARBA" id="ARBA00022781"/>
    </source>
</evidence>
<evidence type="ECO:0000256" key="2">
    <source>
        <dbReference type="ARBA" id="ARBA00006842"/>
    </source>
</evidence>
<protein>
    <recommendedName>
        <fullName evidence="10">ATP synthase subunit d, mitochondrial</fullName>
    </recommendedName>
</protein>
<keyword evidence="11" id="KW-0175">Coiled coil</keyword>
<dbReference type="GO" id="GO:0015078">
    <property type="term" value="F:proton transmembrane transporter activity"/>
    <property type="evidence" value="ECO:0007669"/>
    <property type="project" value="InterPro"/>
</dbReference>
<comment type="function">
    <text evidence="10">Mitochondrial membrane ATP synthase (F(1)F(0) ATP synthase or Complex V) produces ATP from ADP in the presence of a proton gradient across the membrane which is generated by electron transport complexes of the respiratory chain. F-type ATPases consist of two structural domains, F(1) - containing the extramembraneous catalytic core, and F(0) - containing the membrane proton channel, linked together by a central stalk and a peripheral stalk. During catalysis, ATP synthesis in the catalytic domain of F(1) is coupled via a rotary mechanism of the central stalk subunits to proton translocation.</text>
</comment>